<evidence type="ECO:0000256" key="1">
    <source>
        <dbReference type="SAM" id="Phobius"/>
    </source>
</evidence>
<accession>A0A0K0EZT9</accession>
<keyword evidence="1" id="KW-1133">Transmembrane helix</keyword>
<proteinExistence type="predicted"/>
<protein>
    <submittedName>
        <fullName evidence="3">Uncharacterized protein</fullName>
    </submittedName>
</protein>
<evidence type="ECO:0000313" key="3">
    <source>
        <dbReference type="WBParaSite" id="SVE_0204900.1"/>
    </source>
</evidence>
<reference evidence="2" key="1">
    <citation type="submission" date="2014-07" db="EMBL/GenBank/DDBJ databases">
        <authorList>
            <person name="Martin A.A"/>
            <person name="De Silva N."/>
        </authorList>
    </citation>
    <scope>NUCLEOTIDE SEQUENCE</scope>
</reference>
<name>A0A0K0EZT9_STRVS</name>
<dbReference type="AlphaFoldDB" id="A0A0K0EZT9"/>
<dbReference type="Proteomes" id="UP000035680">
    <property type="component" value="Unassembled WGS sequence"/>
</dbReference>
<keyword evidence="1" id="KW-0812">Transmembrane</keyword>
<dbReference type="WBParaSite" id="SVE_0204900.1">
    <property type="protein sequence ID" value="SVE_0204900.1"/>
    <property type="gene ID" value="SVE_0204900"/>
</dbReference>
<reference evidence="3" key="2">
    <citation type="submission" date="2015-08" db="UniProtKB">
        <authorList>
            <consortium name="WormBaseParasite"/>
        </authorList>
    </citation>
    <scope>IDENTIFICATION</scope>
</reference>
<organism evidence="2 3">
    <name type="scientific">Strongyloides venezuelensis</name>
    <name type="common">Threadworm</name>
    <dbReference type="NCBI Taxonomy" id="75913"/>
    <lineage>
        <taxon>Eukaryota</taxon>
        <taxon>Metazoa</taxon>
        <taxon>Ecdysozoa</taxon>
        <taxon>Nematoda</taxon>
        <taxon>Chromadorea</taxon>
        <taxon>Rhabditida</taxon>
        <taxon>Tylenchina</taxon>
        <taxon>Panagrolaimomorpha</taxon>
        <taxon>Strongyloidoidea</taxon>
        <taxon>Strongyloididae</taxon>
        <taxon>Strongyloides</taxon>
    </lineage>
</organism>
<evidence type="ECO:0000313" key="2">
    <source>
        <dbReference type="Proteomes" id="UP000035680"/>
    </source>
</evidence>
<feature type="transmembrane region" description="Helical" evidence="1">
    <location>
        <begin position="20"/>
        <end position="45"/>
    </location>
</feature>
<sequence length="72" mass="8703">MKGKKLKVIFSKYFNNPSTLPLIIKCLWLFFGTPFYIPYLIFFLASYQRHYYQYIQPVCRLRLSAVGRKEED</sequence>
<keyword evidence="1" id="KW-0472">Membrane</keyword>
<keyword evidence="2" id="KW-1185">Reference proteome</keyword>